<dbReference type="PRINTS" id="PR00722">
    <property type="entry name" value="CHYMOTRYPSIN"/>
</dbReference>
<dbReference type="InterPro" id="IPR009003">
    <property type="entry name" value="Peptidase_S1_PA"/>
</dbReference>
<keyword evidence="3 7" id="KW-0378">Hydrolase</keyword>
<evidence type="ECO:0000256" key="3">
    <source>
        <dbReference type="ARBA" id="ARBA00022801"/>
    </source>
</evidence>
<keyword evidence="2" id="KW-0732">Signal</keyword>
<evidence type="ECO:0000313" key="10">
    <source>
        <dbReference type="Proteomes" id="UP000031443"/>
    </source>
</evidence>
<keyword evidence="6" id="KW-1015">Disulfide bond</keyword>
<accession>M7B3Z5</accession>
<dbReference type="Proteomes" id="UP000031443">
    <property type="component" value="Unassembled WGS sequence"/>
</dbReference>
<dbReference type="SMART" id="SM00020">
    <property type="entry name" value="Tryp_SPc"/>
    <property type="match status" value="1"/>
</dbReference>
<dbReference type="SUPFAM" id="SSF50494">
    <property type="entry name" value="Trypsin-like serine proteases"/>
    <property type="match status" value="1"/>
</dbReference>
<name>M7B3Z5_CHEMY</name>
<proteinExistence type="predicted"/>
<dbReference type="InterPro" id="IPR018114">
    <property type="entry name" value="TRYPSIN_HIS"/>
</dbReference>
<evidence type="ECO:0000256" key="5">
    <source>
        <dbReference type="ARBA" id="ARBA00023145"/>
    </source>
</evidence>
<dbReference type="AlphaFoldDB" id="M7B3Z5"/>
<evidence type="ECO:0000256" key="1">
    <source>
        <dbReference type="ARBA" id="ARBA00022670"/>
    </source>
</evidence>
<dbReference type="PROSITE" id="PS00134">
    <property type="entry name" value="TRYPSIN_HIS"/>
    <property type="match status" value="1"/>
</dbReference>
<sequence length="213" mass="23065">MAYLDIQRRGKTYICGGFLVAENFVLTAAHCNGEEQEQSQQTISVCHRIPHPQYNKESTNNDIMLLQAPPPSHPPTPKRAKLNRWGDTISLPRASETVETGAMCSVAGWGGTSTDCTSTPARLQEVDVLVMQDAACPGNPNGPYCYYNASSMMCVGDPKTGKDSWKGDSGGPLVCGETAQSIVSWGPPNPPGVYMKITTFIPCTEAMLRRLQP</sequence>
<evidence type="ECO:0000256" key="6">
    <source>
        <dbReference type="ARBA" id="ARBA00023157"/>
    </source>
</evidence>
<reference evidence="10" key="1">
    <citation type="journal article" date="2013" name="Nat. Genet.">
        <title>The draft genomes of soft-shell turtle and green sea turtle yield insights into the development and evolution of the turtle-specific body plan.</title>
        <authorList>
            <person name="Wang Z."/>
            <person name="Pascual-Anaya J."/>
            <person name="Zadissa A."/>
            <person name="Li W."/>
            <person name="Niimura Y."/>
            <person name="Huang Z."/>
            <person name="Li C."/>
            <person name="White S."/>
            <person name="Xiong Z."/>
            <person name="Fang D."/>
            <person name="Wang B."/>
            <person name="Ming Y."/>
            <person name="Chen Y."/>
            <person name="Zheng Y."/>
            <person name="Kuraku S."/>
            <person name="Pignatelli M."/>
            <person name="Herrero J."/>
            <person name="Beal K."/>
            <person name="Nozawa M."/>
            <person name="Li Q."/>
            <person name="Wang J."/>
            <person name="Zhang H."/>
            <person name="Yu L."/>
            <person name="Shigenobu S."/>
            <person name="Wang J."/>
            <person name="Liu J."/>
            <person name="Flicek P."/>
            <person name="Searle S."/>
            <person name="Wang J."/>
            <person name="Kuratani S."/>
            <person name="Yin Y."/>
            <person name="Aken B."/>
            <person name="Zhang G."/>
            <person name="Irie N."/>
        </authorList>
    </citation>
    <scope>NUCLEOTIDE SEQUENCE [LARGE SCALE GENOMIC DNA]</scope>
</reference>
<dbReference type="Gene3D" id="2.40.10.10">
    <property type="entry name" value="Trypsin-like serine proteases"/>
    <property type="match status" value="2"/>
</dbReference>
<evidence type="ECO:0000313" key="9">
    <source>
        <dbReference type="EMBL" id="EMP26828.1"/>
    </source>
</evidence>
<dbReference type="Pfam" id="PF00089">
    <property type="entry name" value="Trypsin"/>
    <property type="match status" value="1"/>
</dbReference>
<protein>
    <submittedName>
        <fullName evidence="9">Mast cell protease 3</fullName>
    </submittedName>
</protein>
<evidence type="ECO:0000256" key="7">
    <source>
        <dbReference type="RuleBase" id="RU363034"/>
    </source>
</evidence>
<keyword evidence="5" id="KW-0865">Zymogen</keyword>
<dbReference type="InterPro" id="IPR033116">
    <property type="entry name" value="TRYPSIN_SER"/>
</dbReference>
<dbReference type="PROSITE" id="PS00135">
    <property type="entry name" value="TRYPSIN_SER"/>
    <property type="match status" value="1"/>
</dbReference>
<keyword evidence="1 7" id="KW-0645">Protease</keyword>
<feature type="domain" description="Peptidase S1" evidence="8">
    <location>
        <begin position="1"/>
        <end position="209"/>
    </location>
</feature>
<dbReference type="PANTHER" id="PTHR24271">
    <property type="entry name" value="KALLIKREIN-RELATED"/>
    <property type="match status" value="1"/>
</dbReference>
<dbReference type="GO" id="GO:0006508">
    <property type="term" value="P:proteolysis"/>
    <property type="evidence" value="ECO:0007669"/>
    <property type="project" value="UniProtKB-KW"/>
</dbReference>
<evidence type="ECO:0000259" key="8">
    <source>
        <dbReference type="PROSITE" id="PS50240"/>
    </source>
</evidence>
<evidence type="ECO:0000256" key="4">
    <source>
        <dbReference type="ARBA" id="ARBA00022825"/>
    </source>
</evidence>
<dbReference type="PANTHER" id="PTHR24271:SF81">
    <property type="entry name" value="GRANZYME B"/>
    <property type="match status" value="1"/>
</dbReference>
<dbReference type="GO" id="GO:0004252">
    <property type="term" value="F:serine-type endopeptidase activity"/>
    <property type="evidence" value="ECO:0007669"/>
    <property type="project" value="InterPro"/>
</dbReference>
<dbReference type="STRING" id="8469.M7B3Z5"/>
<keyword evidence="10" id="KW-1185">Reference proteome</keyword>
<dbReference type="InterPro" id="IPR001254">
    <property type="entry name" value="Trypsin_dom"/>
</dbReference>
<dbReference type="InterPro" id="IPR043504">
    <property type="entry name" value="Peptidase_S1_PA_chymotrypsin"/>
</dbReference>
<dbReference type="InterPro" id="IPR001314">
    <property type="entry name" value="Peptidase_S1A"/>
</dbReference>
<dbReference type="CDD" id="cd00190">
    <property type="entry name" value="Tryp_SPc"/>
    <property type="match status" value="1"/>
</dbReference>
<dbReference type="PROSITE" id="PS50240">
    <property type="entry name" value="TRYPSIN_DOM"/>
    <property type="match status" value="1"/>
</dbReference>
<evidence type="ECO:0000256" key="2">
    <source>
        <dbReference type="ARBA" id="ARBA00022729"/>
    </source>
</evidence>
<dbReference type="EMBL" id="KB575999">
    <property type="protein sequence ID" value="EMP26828.1"/>
    <property type="molecule type" value="Genomic_DNA"/>
</dbReference>
<keyword evidence="4 7" id="KW-0720">Serine protease</keyword>
<gene>
    <name evidence="9" type="ORF">UY3_16097</name>
</gene>
<organism evidence="9 10">
    <name type="scientific">Chelonia mydas</name>
    <name type="common">Green sea-turtle</name>
    <name type="synonym">Chelonia agassizi</name>
    <dbReference type="NCBI Taxonomy" id="8469"/>
    <lineage>
        <taxon>Eukaryota</taxon>
        <taxon>Metazoa</taxon>
        <taxon>Chordata</taxon>
        <taxon>Craniata</taxon>
        <taxon>Vertebrata</taxon>
        <taxon>Euteleostomi</taxon>
        <taxon>Archelosauria</taxon>
        <taxon>Testudinata</taxon>
        <taxon>Testudines</taxon>
        <taxon>Cryptodira</taxon>
        <taxon>Durocryptodira</taxon>
        <taxon>Americhelydia</taxon>
        <taxon>Chelonioidea</taxon>
        <taxon>Cheloniidae</taxon>
        <taxon>Chelonia</taxon>
    </lineage>
</organism>